<sequence>MHTHHPMSYGYLVVAAEGVPIDLFDQFDIPSAPVIFRGSATEDDVAKRFVRDVLDVTAKNGRLYKEVKRGDFL</sequence>
<dbReference type="AlphaFoldDB" id="A0AAV0Y9U2"/>
<reference evidence="1 2" key="1">
    <citation type="submission" date="2023-01" db="EMBL/GenBank/DDBJ databases">
        <authorList>
            <person name="Whitehead M."/>
        </authorList>
    </citation>
    <scope>NUCLEOTIDE SEQUENCE [LARGE SCALE GENOMIC DNA]</scope>
</reference>
<keyword evidence="2" id="KW-1185">Reference proteome</keyword>
<organism evidence="1 2">
    <name type="scientific">Macrosiphum euphorbiae</name>
    <name type="common">potato aphid</name>
    <dbReference type="NCBI Taxonomy" id="13131"/>
    <lineage>
        <taxon>Eukaryota</taxon>
        <taxon>Metazoa</taxon>
        <taxon>Ecdysozoa</taxon>
        <taxon>Arthropoda</taxon>
        <taxon>Hexapoda</taxon>
        <taxon>Insecta</taxon>
        <taxon>Pterygota</taxon>
        <taxon>Neoptera</taxon>
        <taxon>Paraneoptera</taxon>
        <taxon>Hemiptera</taxon>
        <taxon>Sternorrhyncha</taxon>
        <taxon>Aphidomorpha</taxon>
        <taxon>Aphidoidea</taxon>
        <taxon>Aphididae</taxon>
        <taxon>Macrosiphini</taxon>
        <taxon>Macrosiphum</taxon>
    </lineage>
</organism>
<accession>A0AAV0Y9U2</accession>
<evidence type="ECO:0000313" key="2">
    <source>
        <dbReference type="Proteomes" id="UP001160148"/>
    </source>
</evidence>
<comment type="caution">
    <text evidence="1">The sequence shown here is derived from an EMBL/GenBank/DDBJ whole genome shotgun (WGS) entry which is preliminary data.</text>
</comment>
<dbReference type="EMBL" id="CARXXK010001475">
    <property type="protein sequence ID" value="CAI6376407.1"/>
    <property type="molecule type" value="Genomic_DNA"/>
</dbReference>
<gene>
    <name evidence="1" type="ORF">MEUPH1_LOCUS29778</name>
</gene>
<protein>
    <submittedName>
        <fullName evidence="1">Uncharacterized protein</fullName>
    </submittedName>
</protein>
<name>A0AAV0Y9U2_9HEMI</name>
<evidence type="ECO:0000313" key="1">
    <source>
        <dbReference type="EMBL" id="CAI6376407.1"/>
    </source>
</evidence>
<proteinExistence type="predicted"/>
<dbReference type="Proteomes" id="UP001160148">
    <property type="component" value="Unassembled WGS sequence"/>
</dbReference>